<evidence type="ECO:0000313" key="1">
    <source>
        <dbReference type="EMBL" id="NBI78176.1"/>
    </source>
</evidence>
<dbReference type="Proteomes" id="UP000446348">
    <property type="component" value="Unassembled WGS sequence"/>
</dbReference>
<sequence length="106" mass="11795">MYYPCSKIEPGSRALLKGAREPGLIFYRLSAVRGTACKNAAPNPLFAAQPTKVFRRGLFSKRPGSFSPRPFFKKAGKFFAEAFFQKGREGTVSRGTAFLSDILVRR</sequence>
<organism evidence="1 2">
    <name type="scientific">Anaerotruncus colihominis</name>
    <dbReference type="NCBI Taxonomy" id="169435"/>
    <lineage>
        <taxon>Bacteria</taxon>
        <taxon>Bacillati</taxon>
        <taxon>Bacillota</taxon>
        <taxon>Clostridia</taxon>
        <taxon>Eubacteriales</taxon>
        <taxon>Oscillospiraceae</taxon>
        <taxon>Anaerotruncus</taxon>
    </lineage>
</organism>
<dbReference type="EMBL" id="QXWZ01000005">
    <property type="protein sequence ID" value="NBI78176.1"/>
    <property type="molecule type" value="Genomic_DNA"/>
</dbReference>
<evidence type="ECO:0000313" key="2">
    <source>
        <dbReference type="Proteomes" id="UP000446348"/>
    </source>
</evidence>
<comment type="caution">
    <text evidence="1">The sequence shown here is derived from an EMBL/GenBank/DDBJ whole genome shotgun (WGS) entry which is preliminary data.</text>
</comment>
<gene>
    <name evidence="1" type="ORF">D3Z39_04710</name>
</gene>
<protein>
    <submittedName>
        <fullName evidence="1">Uncharacterized protein</fullName>
    </submittedName>
</protein>
<accession>A0A845RDF3</accession>
<dbReference type="AlphaFoldDB" id="A0A845RDF3"/>
<reference evidence="1 2" key="1">
    <citation type="submission" date="2018-08" db="EMBL/GenBank/DDBJ databases">
        <title>Murine metabolic-syndrome-specific gut microbial biobank.</title>
        <authorList>
            <person name="Liu C."/>
        </authorList>
    </citation>
    <scope>NUCLEOTIDE SEQUENCE [LARGE SCALE GENOMIC DNA]</scope>
    <source>
        <strain evidence="1 2">X69</strain>
    </source>
</reference>
<proteinExistence type="predicted"/>
<name>A0A845RDF3_9FIRM</name>